<dbReference type="InterPro" id="IPR050502">
    <property type="entry name" value="Euk_RNA-bind_prot"/>
</dbReference>
<dbReference type="GeneID" id="85225282"/>
<dbReference type="PANTHER" id="PTHR48025">
    <property type="entry name" value="OS02G0815200 PROTEIN"/>
    <property type="match status" value="1"/>
</dbReference>
<dbReference type="CDD" id="cd00590">
    <property type="entry name" value="RRM_SF"/>
    <property type="match status" value="1"/>
</dbReference>
<keyword evidence="1 2" id="KW-0694">RNA-binding</keyword>
<dbReference type="GO" id="GO:0003729">
    <property type="term" value="F:mRNA binding"/>
    <property type="evidence" value="ECO:0007669"/>
    <property type="project" value="TreeGrafter"/>
</dbReference>
<reference evidence="5" key="1">
    <citation type="submission" date="2023-03" db="EMBL/GenBank/DDBJ databases">
        <title>Mating type loci evolution in Malassezia.</title>
        <authorList>
            <person name="Coelho M.A."/>
        </authorList>
    </citation>
    <scope>NUCLEOTIDE SEQUENCE</scope>
    <source>
        <strain evidence="5">CBS 9431</strain>
    </source>
</reference>
<feature type="region of interest" description="Disordered" evidence="3">
    <location>
        <begin position="280"/>
        <end position="308"/>
    </location>
</feature>
<sequence length="308" mass="32112">MANPAAATIPVSDTAAEAVVVPNVPTTGRATTTKIHVDNIPVTTRIEDVKALFARAGEIVELRITVRESRSQISGVVTYKSPQVAEAAVEQFANASLDDAQLNIALVRGNAARSAPAREATATRGRGRGGKARGAASSRRPRQDEGEEGTTGTDAAAPASDEHPTAPSAQDASAEAPATTGTNSAKAKAPKKTKAARGSPSKTLLYVSHLAYSVQNADLMELFSPYPAVSANIVYHRQQPKHSRGFAFVDFPNEEAQQKALAELNGKEFHGRTIAISVALQPEPKEEAQDESGASTAAPSSEAVPDAA</sequence>
<dbReference type="InterPro" id="IPR012677">
    <property type="entry name" value="Nucleotide-bd_a/b_plait_sf"/>
</dbReference>
<feature type="domain" description="RRM" evidence="4">
    <location>
        <begin position="203"/>
        <end position="281"/>
    </location>
</feature>
<accession>A0AAF0JF70</accession>
<evidence type="ECO:0000256" key="1">
    <source>
        <dbReference type="ARBA" id="ARBA00022884"/>
    </source>
</evidence>
<keyword evidence="6" id="KW-1185">Reference proteome</keyword>
<dbReference type="RefSeq" id="XP_060121568.1">
    <property type="nucleotide sequence ID" value="XM_060265585.1"/>
</dbReference>
<proteinExistence type="predicted"/>
<dbReference type="AlphaFoldDB" id="A0AAF0JF70"/>
<evidence type="ECO:0000313" key="5">
    <source>
        <dbReference type="EMBL" id="WFD38671.1"/>
    </source>
</evidence>
<dbReference type="InterPro" id="IPR000504">
    <property type="entry name" value="RRM_dom"/>
</dbReference>
<name>A0AAF0JF70_9BASI</name>
<dbReference type="SUPFAM" id="SSF54928">
    <property type="entry name" value="RNA-binding domain, RBD"/>
    <property type="match status" value="2"/>
</dbReference>
<feature type="region of interest" description="Disordered" evidence="3">
    <location>
        <begin position="111"/>
        <end position="199"/>
    </location>
</feature>
<organism evidence="5 6">
    <name type="scientific">Malassezia japonica</name>
    <dbReference type="NCBI Taxonomy" id="223818"/>
    <lineage>
        <taxon>Eukaryota</taxon>
        <taxon>Fungi</taxon>
        <taxon>Dikarya</taxon>
        <taxon>Basidiomycota</taxon>
        <taxon>Ustilaginomycotina</taxon>
        <taxon>Malasseziomycetes</taxon>
        <taxon>Malasseziales</taxon>
        <taxon>Malasseziaceae</taxon>
        <taxon>Malassezia</taxon>
    </lineage>
</organism>
<protein>
    <recommendedName>
        <fullName evidence="4">RRM domain-containing protein</fullName>
    </recommendedName>
</protein>
<dbReference type="SMART" id="SM00360">
    <property type="entry name" value="RRM"/>
    <property type="match status" value="2"/>
</dbReference>
<dbReference type="GO" id="GO:0005634">
    <property type="term" value="C:nucleus"/>
    <property type="evidence" value="ECO:0007669"/>
    <property type="project" value="TreeGrafter"/>
</dbReference>
<dbReference type="Gene3D" id="3.30.70.330">
    <property type="match status" value="2"/>
</dbReference>
<gene>
    <name evidence="5" type="ORF">MJAP1_001633</name>
</gene>
<evidence type="ECO:0000256" key="2">
    <source>
        <dbReference type="PROSITE-ProRule" id="PRU00176"/>
    </source>
</evidence>
<evidence type="ECO:0000256" key="3">
    <source>
        <dbReference type="SAM" id="MobiDB-lite"/>
    </source>
</evidence>
<dbReference type="InterPro" id="IPR035979">
    <property type="entry name" value="RBD_domain_sf"/>
</dbReference>
<feature type="compositionally biased region" description="Low complexity" evidence="3">
    <location>
        <begin position="111"/>
        <end position="124"/>
    </location>
</feature>
<dbReference type="PANTHER" id="PTHR48025:SF1">
    <property type="entry name" value="RRM DOMAIN-CONTAINING PROTEIN"/>
    <property type="match status" value="1"/>
</dbReference>
<evidence type="ECO:0000313" key="6">
    <source>
        <dbReference type="Proteomes" id="UP001217754"/>
    </source>
</evidence>
<dbReference type="Pfam" id="PF00076">
    <property type="entry name" value="RRM_1"/>
    <property type="match status" value="2"/>
</dbReference>
<feature type="domain" description="RRM" evidence="4">
    <location>
        <begin position="33"/>
        <end position="119"/>
    </location>
</feature>
<dbReference type="Proteomes" id="UP001217754">
    <property type="component" value="Chromosome 2"/>
</dbReference>
<dbReference type="PROSITE" id="PS50102">
    <property type="entry name" value="RRM"/>
    <property type="match status" value="2"/>
</dbReference>
<dbReference type="EMBL" id="CP119959">
    <property type="protein sequence ID" value="WFD38671.1"/>
    <property type="molecule type" value="Genomic_DNA"/>
</dbReference>
<evidence type="ECO:0000259" key="4">
    <source>
        <dbReference type="PROSITE" id="PS50102"/>
    </source>
</evidence>